<comment type="function">
    <text evidence="4">Formation of pseudouridine at positions 38, 39 and 40 in the anticodon stem and loop of transfer RNAs.</text>
</comment>
<sequence length="246" mass="28286">MRYFLELEFFGKAYHGWQRQPEAITVQEVIESSLSTLLQEKIEVLGAGRTDAGVHAKQIFAHFNTGIKLDSQFIFRINSLLPNDIAVKDLAAVHPEAHARFDAVARSYEYHITTRKNVFQRETAYYLQRELDVEKMNAAAKILMDYTSFKCFSRSRTDVHTYNCTITRAEWEQRDNLLIFHITADRFLRNMVRAIVGTLVEIGLGKREIDNMHHVIKSGNRSEAGASVPAQGLYLTRILYPESIFI</sequence>
<evidence type="ECO:0000256" key="3">
    <source>
        <dbReference type="ARBA" id="ARBA00023235"/>
    </source>
</evidence>
<dbReference type="InterPro" id="IPR001406">
    <property type="entry name" value="PsdUridine_synth_TruA"/>
</dbReference>
<evidence type="ECO:0000313" key="8">
    <source>
        <dbReference type="Proteomes" id="UP001163981"/>
    </source>
</evidence>
<feature type="domain" description="Pseudouridine synthase I TruA alpha/beta" evidence="6">
    <location>
        <begin position="149"/>
        <end position="241"/>
    </location>
</feature>
<dbReference type="PANTHER" id="PTHR11142">
    <property type="entry name" value="PSEUDOURIDYLATE SYNTHASE"/>
    <property type="match status" value="1"/>
</dbReference>
<comment type="caution">
    <text evidence="4">Lacks conserved residue(s) required for the propagation of feature annotation.</text>
</comment>
<dbReference type="Proteomes" id="UP001163981">
    <property type="component" value="Chromosome"/>
</dbReference>
<evidence type="ECO:0000313" key="7">
    <source>
        <dbReference type="EMBL" id="UZH54389.1"/>
    </source>
</evidence>
<dbReference type="InterPro" id="IPR020094">
    <property type="entry name" value="TruA/RsuA/RluB/E/F_N"/>
</dbReference>
<feature type="active site" description="Nucleophile" evidence="4">
    <location>
        <position position="51"/>
    </location>
</feature>
<comment type="subunit">
    <text evidence="4">Homodimer.</text>
</comment>
<comment type="catalytic activity">
    <reaction evidence="4 5">
        <text>uridine(38/39/40) in tRNA = pseudouridine(38/39/40) in tRNA</text>
        <dbReference type="Rhea" id="RHEA:22376"/>
        <dbReference type="Rhea" id="RHEA-COMP:10085"/>
        <dbReference type="Rhea" id="RHEA-COMP:10087"/>
        <dbReference type="ChEBI" id="CHEBI:65314"/>
        <dbReference type="ChEBI" id="CHEBI:65315"/>
        <dbReference type="EC" id="5.4.99.12"/>
    </reaction>
</comment>
<proteinExistence type="inferred from homology"/>
<feature type="domain" description="Pseudouridine synthase I TruA alpha/beta" evidence="6">
    <location>
        <begin position="8"/>
        <end position="102"/>
    </location>
</feature>
<dbReference type="Gene3D" id="3.30.70.660">
    <property type="entry name" value="Pseudouridine synthase I, catalytic domain, C-terminal subdomain"/>
    <property type="match status" value="1"/>
</dbReference>
<keyword evidence="3 4" id="KW-0413">Isomerase</keyword>
<reference evidence="7" key="1">
    <citation type="submission" date="2021-02" db="EMBL/GenBank/DDBJ databases">
        <title>Salinimicrobium sp. nov. isolated from seawater in Tongyeong, Republic of Korea.</title>
        <authorList>
            <person name="Lee S.-J."/>
        </authorList>
    </citation>
    <scope>NUCLEOTIDE SEQUENCE</scope>
    <source>
        <strain evidence="7">HN-2-9-2</strain>
    </source>
</reference>
<protein>
    <recommendedName>
        <fullName evidence="4">tRNA pseudouridine synthase A</fullName>
        <ecNumber evidence="4">5.4.99.12</ecNumber>
    </recommendedName>
    <alternativeName>
        <fullName evidence="4">tRNA pseudouridine(38-40) synthase</fullName>
    </alternativeName>
    <alternativeName>
        <fullName evidence="4">tRNA pseudouridylate synthase I</fullName>
    </alternativeName>
    <alternativeName>
        <fullName evidence="4">tRNA-uridine isomerase I</fullName>
    </alternativeName>
</protein>
<dbReference type="SUPFAM" id="SSF55120">
    <property type="entry name" value="Pseudouridine synthase"/>
    <property type="match status" value="1"/>
</dbReference>
<feature type="binding site" evidence="4">
    <location>
        <position position="108"/>
    </location>
    <ligand>
        <name>substrate</name>
    </ligand>
</feature>
<gene>
    <name evidence="4 7" type="primary">truA</name>
    <name evidence="7" type="ORF">JRG66_10365</name>
</gene>
<dbReference type="InterPro" id="IPR020095">
    <property type="entry name" value="PsdUridine_synth_TruA_C"/>
</dbReference>
<dbReference type="HAMAP" id="MF_00171">
    <property type="entry name" value="TruA"/>
    <property type="match status" value="1"/>
</dbReference>
<dbReference type="Pfam" id="PF01416">
    <property type="entry name" value="PseudoU_synth_1"/>
    <property type="match status" value="2"/>
</dbReference>
<evidence type="ECO:0000256" key="4">
    <source>
        <dbReference type="HAMAP-Rule" id="MF_00171"/>
    </source>
</evidence>
<comment type="similarity">
    <text evidence="1 4 5">Belongs to the tRNA pseudouridine synthase TruA family.</text>
</comment>
<dbReference type="EC" id="5.4.99.12" evidence="4"/>
<evidence type="ECO:0000256" key="2">
    <source>
        <dbReference type="ARBA" id="ARBA00022694"/>
    </source>
</evidence>
<dbReference type="CDD" id="cd02570">
    <property type="entry name" value="PseudoU_synth_EcTruA"/>
    <property type="match status" value="1"/>
</dbReference>
<accession>A0ABY6NNC2</accession>
<dbReference type="EMBL" id="CP069620">
    <property type="protein sequence ID" value="UZH54389.1"/>
    <property type="molecule type" value="Genomic_DNA"/>
</dbReference>
<dbReference type="InterPro" id="IPR020097">
    <property type="entry name" value="PsdUridine_synth_TruA_a/b_dom"/>
</dbReference>
<evidence type="ECO:0000256" key="5">
    <source>
        <dbReference type="RuleBase" id="RU003792"/>
    </source>
</evidence>
<dbReference type="PANTHER" id="PTHR11142:SF0">
    <property type="entry name" value="TRNA PSEUDOURIDINE SYNTHASE-LIKE 1"/>
    <property type="match status" value="1"/>
</dbReference>
<name>A0ABY6NNC2_9FLAO</name>
<dbReference type="NCBIfam" id="TIGR00071">
    <property type="entry name" value="hisT_truA"/>
    <property type="match status" value="1"/>
</dbReference>
<dbReference type="PIRSF" id="PIRSF001430">
    <property type="entry name" value="tRNA_psdUrid_synth"/>
    <property type="match status" value="1"/>
</dbReference>
<evidence type="ECO:0000259" key="6">
    <source>
        <dbReference type="Pfam" id="PF01416"/>
    </source>
</evidence>
<keyword evidence="8" id="KW-1185">Reference proteome</keyword>
<organism evidence="7 8">
    <name type="scientific">Salinimicrobium tongyeongense</name>
    <dbReference type="NCBI Taxonomy" id="2809707"/>
    <lineage>
        <taxon>Bacteria</taxon>
        <taxon>Pseudomonadati</taxon>
        <taxon>Bacteroidota</taxon>
        <taxon>Flavobacteriia</taxon>
        <taxon>Flavobacteriales</taxon>
        <taxon>Flavobacteriaceae</taxon>
        <taxon>Salinimicrobium</taxon>
    </lineage>
</organism>
<dbReference type="RefSeq" id="WP_265162705.1">
    <property type="nucleotide sequence ID" value="NZ_CP069620.1"/>
</dbReference>
<dbReference type="InterPro" id="IPR020103">
    <property type="entry name" value="PsdUridine_synth_cat_dom_sf"/>
</dbReference>
<evidence type="ECO:0000256" key="1">
    <source>
        <dbReference type="ARBA" id="ARBA00009375"/>
    </source>
</evidence>
<dbReference type="GO" id="GO:0160147">
    <property type="term" value="F:tRNA pseudouridine(38-40) synthase activity"/>
    <property type="evidence" value="ECO:0007669"/>
    <property type="project" value="UniProtKB-EC"/>
</dbReference>
<keyword evidence="2 4" id="KW-0819">tRNA processing</keyword>
<dbReference type="Gene3D" id="3.30.70.580">
    <property type="entry name" value="Pseudouridine synthase I, catalytic domain, N-terminal subdomain"/>
    <property type="match status" value="1"/>
</dbReference>